<dbReference type="Proteomes" id="UP000580250">
    <property type="component" value="Unassembled WGS sequence"/>
</dbReference>
<dbReference type="InterPro" id="IPR001810">
    <property type="entry name" value="F-box_dom"/>
</dbReference>
<evidence type="ECO:0000313" key="2">
    <source>
        <dbReference type="EMBL" id="CAD2123634.1"/>
    </source>
</evidence>
<dbReference type="OrthoDB" id="5281164at2759"/>
<reference evidence="2 3" key="1">
    <citation type="submission" date="2020-08" db="EMBL/GenBank/DDBJ databases">
        <authorList>
            <person name="Koutsovoulos G."/>
            <person name="Danchin GJ E."/>
        </authorList>
    </citation>
    <scope>NUCLEOTIDE SEQUENCE [LARGE SCALE GENOMIC DNA]</scope>
</reference>
<gene>
    <name evidence="2" type="ORF">MENT_LOCUS544</name>
</gene>
<sequence length="119" mass="14040">MLSLPLEVQLHILKYLNFNELISVKQTNFYFYNLISKYERELARRKFFELSLIDENKKIDFEYKCVEPQSGVFEFTLNDQISQKWQAAIDASIPVFLSESDIKPLVCIETFGLKIFTNT</sequence>
<dbReference type="PROSITE" id="PS50181">
    <property type="entry name" value="FBOX"/>
    <property type="match status" value="1"/>
</dbReference>
<feature type="domain" description="F-box" evidence="1">
    <location>
        <begin position="1"/>
        <end position="46"/>
    </location>
</feature>
<dbReference type="SUPFAM" id="SSF81383">
    <property type="entry name" value="F-box domain"/>
    <property type="match status" value="1"/>
</dbReference>
<protein>
    <recommendedName>
        <fullName evidence="1">F-box domain-containing protein</fullName>
    </recommendedName>
</protein>
<evidence type="ECO:0000313" key="3">
    <source>
        <dbReference type="Proteomes" id="UP000580250"/>
    </source>
</evidence>
<name>A0A6V7TK84_MELEN</name>
<evidence type="ECO:0000259" key="1">
    <source>
        <dbReference type="PROSITE" id="PS50181"/>
    </source>
</evidence>
<comment type="caution">
    <text evidence="2">The sequence shown here is derived from an EMBL/GenBank/DDBJ whole genome shotgun (WGS) entry which is preliminary data.</text>
</comment>
<accession>A0A6V7TK84</accession>
<dbReference type="Pfam" id="PF12937">
    <property type="entry name" value="F-box-like"/>
    <property type="match status" value="1"/>
</dbReference>
<organism evidence="2 3">
    <name type="scientific">Meloidogyne enterolobii</name>
    <name type="common">Root-knot nematode worm</name>
    <name type="synonym">Meloidogyne mayaguensis</name>
    <dbReference type="NCBI Taxonomy" id="390850"/>
    <lineage>
        <taxon>Eukaryota</taxon>
        <taxon>Metazoa</taxon>
        <taxon>Ecdysozoa</taxon>
        <taxon>Nematoda</taxon>
        <taxon>Chromadorea</taxon>
        <taxon>Rhabditida</taxon>
        <taxon>Tylenchina</taxon>
        <taxon>Tylenchomorpha</taxon>
        <taxon>Tylenchoidea</taxon>
        <taxon>Meloidogynidae</taxon>
        <taxon>Meloidogyninae</taxon>
        <taxon>Meloidogyne</taxon>
    </lineage>
</organism>
<dbReference type="EMBL" id="CAJEWN010000002">
    <property type="protein sequence ID" value="CAD2123634.1"/>
    <property type="molecule type" value="Genomic_DNA"/>
</dbReference>
<proteinExistence type="predicted"/>
<dbReference type="Gene3D" id="1.20.1280.50">
    <property type="match status" value="1"/>
</dbReference>
<dbReference type="AlphaFoldDB" id="A0A6V7TK84"/>
<dbReference type="InterPro" id="IPR036047">
    <property type="entry name" value="F-box-like_dom_sf"/>
</dbReference>